<organism evidence="1 2">
    <name type="scientific">Strawberry lethal yellows phytoplasma (CPA) str. NZSb11</name>
    <dbReference type="NCBI Taxonomy" id="980422"/>
    <lineage>
        <taxon>Bacteria</taxon>
        <taxon>Bacillati</taxon>
        <taxon>Mycoplasmatota</taxon>
        <taxon>Mollicutes</taxon>
        <taxon>Acholeplasmatales</taxon>
        <taxon>Acholeplasmataceae</taxon>
        <taxon>Candidatus Phytoplasma</taxon>
        <taxon>16SrXII (Stolbur group)</taxon>
    </lineage>
</organism>
<dbReference type="EMBL" id="CP002548">
    <property type="protein sequence ID" value="AGL90809.1"/>
    <property type="molecule type" value="Genomic_DNA"/>
</dbReference>
<evidence type="ECO:0000313" key="2">
    <source>
        <dbReference type="Proteomes" id="UP000013941"/>
    </source>
</evidence>
<evidence type="ECO:0000313" key="1">
    <source>
        <dbReference type="EMBL" id="AGL90809.1"/>
    </source>
</evidence>
<keyword evidence="2" id="KW-1185">Reference proteome</keyword>
<protein>
    <submittedName>
        <fullName evidence="1">Uncharacterized protein</fullName>
    </submittedName>
</protein>
<dbReference type="AlphaFoldDB" id="R4S1W0"/>
<gene>
    <name evidence="1" type="ORF">SLY_0894</name>
</gene>
<proteinExistence type="predicted"/>
<name>R4S1W0_PHYAS</name>
<dbReference type="HOGENOM" id="CLU_3405752_0_0_14"/>
<dbReference type="Proteomes" id="UP000013941">
    <property type="component" value="Chromosome"/>
</dbReference>
<dbReference type="KEGG" id="nzs:SLY_0894"/>
<reference evidence="1 2" key="1">
    <citation type="journal article" date="2013" name="BMC Genomics">
        <title>Comparison of the complete genome sequence of two closely related isolates of 'Candidatus Phytoplasma australiense' reveals genome plasticity.</title>
        <authorList>
            <person name="Andersen M.T."/>
            <person name="Liefting L.W."/>
            <person name="Havukkala I."/>
            <person name="Beever R.E."/>
        </authorList>
    </citation>
    <scope>NUCLEOTIDE SEQUENCE [LARGE SCALE GENOMIC DNA]</scope>
    <source>
        <strain evidence="1 2">NZSb11</strain>
    </source>
</reference>
<accession>R4S1W0</accession>
<sequence length="30" mass="3558">MALVFRLEFVNNFKTKKCNNTIQKNNNSIK</sequence>